<dbReference type="SUPFAM" id="SSF53335">
    <property type="entry name" value="S-adenosyl-L-methionine-dependent methyltransferases"/>
    <property type="match status" value="1"/>
</dbReference>
<dbReference type="PhylomeDB" id="B8MLV4"/>
<gene>
    <name evidence="6" type="ORF">TSTA_101200</name>
</gene>
<evidence type="ECO:0000256" key="4">
    <source>
        <dbReference type="ARBA" id="ARBA00022691"/>
    </source>
</evidence>
<dbReference type="InterPro" id="IPR013216">
    <property type="entry name" value="Methyltransf_11"/>
</dbReference>
<evidence type="ECO:0000256" key="1">
    <source>
        <dbReference type="ARBA" id="ARBA00008361"/>
    </source>
</evidence>
<dbReference type="Gene3D" id="3.40.50.150">
    <property type="entry name" value="Vaccinia Virus protein VP39"/>
    <property type="match status" value="1"/>
</dbReference>
<dbReference type="HOGENOM" id="CLU_049344_4_0_1"/>
<dbReference type="CDD" id="cd02440">
    <property type="entry name" value="AdoMet_MTases"/>
    <property type="match status" value="1"/>
</dbReference>
<evidence type="ECO:0000256" key="3">
    <source>
        <dbReference type="ARBA" id="ARBA00022679"/>
    </source>
</evidence>
<keyword evidence="2 6" id="KW-0489">Methyltransferase</keyword>
<keyword evidence="7" id="KW-1185">Reference proteome</keyword>
<dbReference type="AlphaFoldDB" id="B8MLV4"/>
<dbReference type="PANTHER" id="PTHR44942">
    <property type="entry name" value="METHYLTRANSF_11 DOMAIN-CONTAINING PROTEIN"/>
    <property type="match status" value="1"/>
</dbReference>
<dbReference type="PANTHER" id="PTHR44942:SF4">
    <property type="entry name" value="METHYLTRANSFERASE TYPE 11 DOMAIN-CONTAINING PROTEIN"/>
    <property type="match status" value="1"/>
</dbReference>
<dbReference type="GO" id="GO:0008757">
    <property type="term" value="F:S-adenosylmethionine-dependent methyltransferase activity"/>
    <property type="evidence" value="ECO:0007669"/>
    <property type="project" value="InterPro"/>
</dbReference>
<comment type="similarity">
    <text evidence="1">Belongs to the methyltransferase superfamily.</text>
</comment>
<dbReference type="GO" id="GO:0032259">
    <property type="term" value="P:methylation"/>
    <property type="evidence" value="ECO:0007669"/>
    <property type="project" value="UniProtKB-KW"/>
</dbReference>
<dbReference type="STRING" id="441959.B8MLV4"/>
<dbReference type="InterPro" id="IPR051052">
    <property type="entry name" value="Diverse_substrate_MTase"/>
</dbReference>
<evidence type="ECO:0000313" key="7">
    <source>
        <dbReference type="Proteomes" id="UP000001745"/>
    </source>
</evidence>
<feature type="domain" description="Methyltransferase type 11" evidence="5">
    <location>
        <begin position="49"/>
        <end position="140"/>
    </location>
</feature>
<dbReference type="Proteomes" id="UP000001745">
    <property type="component" value="Unassembled WGS sequence"/>
</dbReference>
<evidence type="ECO:0000256" key="2">
    <source>
        <dbReference type="ARBA" id="ARBA00022603"/>
    </source>
</evidence>
<organism evidence="6 7">
    <name type="scientific">Talaromyces stipitatus (strain ATCC 10500 / CBS 375.48 / QM 6759 / NRRL 1006)</name>
    <name type="common">Penicillium stipitatum</name>
    <dbReference type="NCBI Taxonomy" id="441959"/>
    <lineage>
        <taxon>Eukaryota</taxon>
        <taxon>Fungi</taxon>
        <taxon>Dikarya</taxon>
        <taxon>Ascomycota</taxon>
        <taxon>Pezizomycotina</taxon>
        <taxon>Eurotiomycetes</taxon>
        <taxon>Eurotiomycetidae</taxon>
        <taxon>Eurotiales</taxon>
        <taxon>Trichocomaceae</taxon>
        <taxon>Talaromyces</taxon>
        <taxon>Talaromyces sect. Talaromyces</taxon>
    </lineage>
</organism>
<keyword evidence="4" id="KW-0949">S-adenosyl-L-methionine</keyword>
<dbReference type="GeneID" id="8101808"/>
<dbReference type="OrthoDB" id="10027013at2759"/>
<dbReference type="OMA" id="WRATFDT"/>
<dbReference type="VEuPathDB" id="FungiDB:TSTA_101200"/>
<dbReference type="InParanoid" id="B8MLV4"/>
<reference evidence="7" key="1">
    <citation type="journal article" date="2015" name="Genome Announc.">
        <title>Genome sequence of the AIDS-associated pathogen Penicillium marneffei (ATCC18224) and its near taxonomic relative Talaromyces stipitatus (ATCC10500).</title>
        <authorList>
            <person name="Nierman W.C."/>
            <person name="Fedorova-Abrams N.D."/>
            <person name="Andrianopoulos A."/>
        </authorList>
    </citation>
    <scope>NUCLEOTIDE SEQUENCE [LARGE SCALE GENOMIC DNA]</scope>
    <source>
        <strain evidence="7">ATCC 10500 / CBS 375.48 / QM 6759 / NRRL 1006</strain>
    </source>
</reference>
<dbReference type="EMBL" id="EQ962658">
    <property type="protein sequence ID" value="EED13880.1"/>
    <property type="molecule type" value="Genomic_DNA"/>
</dbReference>
<dbReference type="RefSeq" id="XP_002486118.1">
    <property type="nucleotide sequence ID" value="XM_002486073.1"/>
</dbReference>
<name>B8MLV4_TALSN</name>
<dbReference type="eggNOG" id="KOG3010">
    <property type="taxonomic scope" value="Eukaryota"/>
</dbReference>
<sequence>MSQSIHHIAQTGFSDASSYNKHRPTYTAHETDLILKRTSLAGRQNLKLVDLAAGTGLFTEALAARPEGYEIIAVEPHDEMRRELEGKELKGVKVVKGFAQELPIESGSVDGVFATQAFHWFATLDSLKEIRRILKPDGYLGLIWHVDDWNAYKSDPVRSNWEEMIKSHIWSHDDNVPRFRHGIWRNVFDEERQTYFETPIHEEREEHTQWRCVEAIWDRLQTYSIFSTAEEGVLRDFKEKFDGTLREVPKNEAGEVVVHGRTQYAWTKAL</sequence>
<dbReference type="InterPro" id="IPR029063">
    <property type="entry name" value="SAM-dependent_MTases_sf"/>
</dbReference>
<dbReference type="Pfam" id="PF08241">
    <property type="entry name" value="Methyltransf_11"/>
    <property type="match status" value="1"/>
</dbReference>
<accession>B8MLV4</accession>
<evidence type="ECO:0000259" key="5">
    <source>
        <dbReference type="Pfam" id="PF08241"/>
    </source>
</evidence>
<evidence type="ECO:0000313" key="6">
    <source>
        <dbReference type="EMBL" id="EED13880.1"/>
    </source>
</evidence>
<proteinExistence type="inferred from homology"/>
<keyword evidence="3 6" id="KW-0808">Transferase</keyword>
<protein>
    <submittedName>
        <fullName evidence="6">2-heptaprenyl-1,4-naphthoquinone methyltransferase, putative</fullName>
    </submittedName>
</protein>